<keyword evidence="2 4" id="KW-0808">Transferase</keyword>
<dbReference type="GO" id="GO:0008887">
    <property type="term" value="F:glycerate kinase activity"/>
    <property type="evidence" value="ECO:0007669"/>
    <property type="project" value="UniProtKB-UniRule"/>
</dbReference>
<dbReference type="Pfam" id="PF02595">
    <property type="entry name" value="Gly_kinase"/>
    <property type="match status" value="2"/>
</dbReference>
<dbReference type="AlphaFoldDB" id="V5XF63"/>
<dbReference type="Gene3D" id="3.90.1510.10">
    <property type="entry name" value="Glycerate kinase, domain 2"/>
    <property type="match status" value="2"/>
</dbReference>
<evidence type="ECO:0000313" key="5">
    <source>
        <dbReference type="EMBL" id="AHC26341.1"/>
    </source>
</evidence>
<dbReference type="PANTHER" id="PTHR21599">
    <property type="entry name" value="GLYCERATE KINASE"/>
    <property type="match status" value="1"/>
</dbReference>
<dbReference type="eggNOG" id="COG1929">
    <property type="taxonomic scope" value="Bacteria"/>
</dbReference>
<keyword evidence="6" id="KW-1185">Reference proteome</keyword>
<gene>
    <name evidence="5" type="ORF">D174_18005</name>
</gene>
<evidence type="ECO:0000256" key="2">
    <source>
        <dbReference type="ARBA" id="ARBA00022679"/>
    </source>
</evidence>
<dbReference type="Proteomes" id="UP000018763">
    <property type="component" value="Chromosome"/>
</dbReference>
<dbReference type="Gene3D" id="3.40.50.10350">
    <property type="entry name" value="Glycerate kinase, domain 1"/>
    <property type="match status" value="2"/>
</dbReference>
<dbReference type="GO" id="GO:0031388">
    <property type="term" value="P:organic acid phosphorylation"/>
    <property type="evidence" value="ECO:0007669"/>
    <property type="project" value="UniProtKB-UniRule"/>
</dbReference>
<accession>V5XF63</accession>
<proteinExistence type="inferred from homology"/>
<keyword evidence="3 4" id="KW-0418">Kinase</keyword>
<dbReference type="SUPFAM" id="SSF110738">
    <property type="entry name" value="Glycerate kinase I"/>
    <property type="match status" value="1"/>
</dbReference>
<reference evidence="5 6" key="1">
    <citation type="journal article" date="2014" name="Genome Announc.">
        <title>Complete Genome Sequence of Sterol-Transforming Mycobacterium neoaurum Strain VKM Ac-1815D.</title>
        <authorList>
            <person name="Shtratnikova V.Y."/>
            <person name="Bragin E.Y."/>
            <person name="Dovbnya D.V."/>
            <person name="Pekov Y.A."/>
            <person name="Schelkunov M.I."/>
            <person name="Strizhov N."/>
            <person name="Ivashina T.V."/>
            <person name="Ashapkin V.V."/>
            <person name="Donova M.V."/>
        </authorList>
    </citation>
    <scope>NUCLEOTIDE SEQUENCE [LARGE SCALE GENOMIC DNA]</scope>
    <source>
        <strain evidence="5 6">VKM Ac-1815D</strain>
    </source>
</reference>
<evidence type="ECO:0000313" key="6">
    <source>
        <dbReference type="Proteomes" id="UP000018763"/>
    </source>
</evidence>
<dbReference type="KEGG" id="mne:D174_18005"/>
<dbReference type="InterPro" id="IPR018193">
    <property type="entry name" value="Glyc_kinase_flavodox-like_fold"/>
</dbReference>
<dbReference type="HOGENOM" id="CLU_028255_0_1_11"/>
<protein>
    <recommendedName>
        <fullName evidence="7">Glycerate kinase</fullName>
    </recommendedName>
</protein>
<name>V5XF63_MYCNE</name>
<evidence type="ECO:0000256" key="1">
    <source>
        <dbReference type="ARBA" id="ARBA00006284"/>
    </source>
</evidence>
<dbReference type="PIRSF" id="PIRSF006078">
    <property type="entry name" value="GlxK"/>
    <property type="match status" value="1"/>
</dbReference>
<comment type="similarity">
    <text evidence="1 4">Belongs to the glycerate kinase type-1 family.</text>
</comment>
<sequence>MAVLIAPDCFGDTLTAVQAARAIAAGWAEARPADTLTFAPQSDGGPGFVEVLASRLGGLRPVTVHGPLGGWVDAHWVHHGETAYIECAQACGLTLLGRRPDPETAVTADTRGVGELVAAAVGAGAQRIVVGLGGSATTDGGRGLVEALGGLSAARRRLAGIELIAASDVEHPLLGPMGAAAVFGPQKGADAATVALLEERLTEWASQLGPGIAEQAGAGAAGGLGAALLALGGRRESGAAVIAEHTGLTDDLAAAELVITGEGRFDDQSLHGKVVSALAGGVRERDVPVLVLAGQVTLDTAALADAGIAAAHSVTDFAGSVQLAMDDAQAQLTGLARRTAADWPARLGNSDRARYR</sequence>
<evidence type="ECO:0000256" key="4">
    <source>
        <dbReference type="PIRNR" id="PIRNR006078"/>
    </source>
</evidence>
<organism evidence="5 6">
    <name type="scientific">Mycolicibacterium neoaurum VKM Ac-1815D</name>
    <dbReference type="NCBI Taxonomy" id="700508"/>
    <lineage>
        <taxon>Bacteria</taxon>
        <taxon>Bacillati</taxon>
        <taxon>Actinomycetota</taxon>
        <taxon>Actinomycetes</taxon>
        <taxon>Mycobacteriales</taxon>
        <taxon>Mycobacteriaceae</taxon>
        <taxon>Mycolicibacterium</taxon>
    </lineage>
</organism>
<dbReference type="PANTHER" id="PTHR21599:SF0">
    <property type="entry name" value="GLYCERATE KINASE"/>
    <property type="match status" value="1"/>
</dbReference>
<evidence type="ECO:0000256" key="3">
    <source>
        <dbReference type="ARBA" id="ARBA00022777"/>
    </source>
</evidence>
<dbReference type="InterPro" id="IPR018197">
    <property type="entry name" value="Glycerate_kinase_RE-like"/>
</dbReference>
<dbReference type="EMBL" id="CP006936">
    <property type="protein sequence ID" value="AHC26341.1"/>
    <property type="molecule type" value="Genomic_DNA"/>
</dbReference>
<dbReference type="InterPro" id="IPR036129">
    <property type="entry name" value="Glycerate_kinase_sf"/>
</dbReference>
<dbReference type="InterPro" id="IPR004381">
    <property type="entry name" value="Glycerate_kinase"/>
</dbReference>
<evidence type="ECO:0008006" key="7">
    <source>
        <dbReference type="Google" id="ProtNLM"/>
    </source>
</evidence>